<reference evidence="3" key="2">
    <citation type="submission" date="2019-09" db="UniProtKB">
        <authorList>
            <consortium name="WormBaseParasite"/>
        </authorList>
    </citation>
    <scope>IDENTIFICATION</scope>
</reference>
<evidence type="ECO:0000313" key="3">
    <source>
        <dbReference type="WBParaSite" id="HPBE_0001818901-mRNA-1"/>
    </source>
</evidence>
<dbReference type="WBParaSite" id="HPBE_0001818901-mRNA-1">
    <property type="protein sequence ID" value="HPBE_0001818901-mRNA-1"/>
    <property type="gene ID" value="HPBE_0001818901"/>
</dbReference>
<protein>
    <submittedName>
        <fullName evidence="1 3">Uncharacterized protein</fullName>
    </submittedName>
</protein>
<dbReference type="AlphaFoldDB" id="A0A183G8I9"/>
<reference evidence="1 2" key="1">
    <citation type="submission" date="2018-11" db="EMBL/GenBank/DDBJ databases">
        <authorList>
            <consortium name="Pathogen Informatics"/>
        </authorList>
    </citation>
    <scope>NUCLEOTIDE SEQUENCE [LARGE SCALE GENOMIC DNA]</scope>
</reference>
<organism evidence="2 3">
    <name type="scientific">Heligmosomoides polygyrus</name>
    <name type="common">Parasitic roundworm</name>
    <dbReference type="NCBI Taxonomy" id="6339"/>
    <lineage>
        <taxon>Eukaryota</taxon>
        <taxon>Metazoa</taxon>
        <taxon>Ecdysozoa</taxon>
        <taxon>Nematoda</taxon>
        <taxon>Chromadorea</taxon>
        <taxon>Rhabditida</taxon>
        <taxon>Rhabditina</taxon>
        <taxon>Rhabditomorpha</taxon>
        <taxon>Strongyloidea</taxon>
        <taxon>Heligmosomidae</taxon>
        <taxon>Heligmosomoides</taxon>
    </lineage>
</organism>
<keyword evidence="2" id="KW-1185">Reference proteome</keyword>
<dbReference type="Proteomes" id="UP000050761">
    <property type="component" value="Unassembled WGS sequence"/>
</dbReference>
<name>A0A183G8I9_HELPZ</name>
<accession>A0A183G8I9</accession>
<gene>
    <name evidence="1" type="ORF">HPBE_LOCUS18188</name>
</gene>
<sequence>MSLHGRGLHLRLFEKKFYVTRGERHIEVHLVTPTKGGSTEGATAGRPSARSRGFSPFFDRLHFTVSDSNLHRRLLLLLLLRLAGRPIGLPAWSRYSWIYKHQPKQQRRALRGLAGAIVVAAISQSDQDHYYWQRGLIPFLPSSLPQHLCRTICALCRSHLDRSTPVPSLASPDKELVLCSSSATLFLYVLCRSAELVAVLLVWCRVG</sequence>
<evidence type="ECO:0000313" key="2">
    <source>
        <dbReference type="Proteomes" id="UP000050761"/>
    </source>
</evidence>
<dbReference type="EMBL" id="UZAH01030524">
    <property type="protein sequence ID" value="VDP10839.1"/>
    <property type="molecule type" value="Genomic_DNA"/>
</dbReference>
<accession>A0A3P8EFR5</accession>
<evidence type="ECO:0000313" key="1">
    <source>
        <dbReference type="EMBL" id="VDP10839.1"/>
    </source>
</evidence>
<proteinExistence type="predicted"/>